<evidence type="ECO:0000256" key="2">
    <source>
        <dbReference type="SAM" id="MobiDB-lite"/>
    </source>
</evidence>
<sequence>MQAQQTTSEMDNSASVHRATDSGALHGQVNRNAMALISPAIMSVSRLSSPRLSHGNTVLDTSSRMIQAPLASPSLPHPLVVSRSTPHPETQVISSPRTQSGQNPAEQSSAIRGYNSRASHHRRAYVLEGFVYNSGLTGEIVLLPRPKNFLSKSPRYYSRKEHRPIRIRVKALMRLLMSRRERLAAQKPLVISSPLNPIHIEDAAGVIGLKMVRLSALVVEDRGHDRTLTTAIEDHSDRAEISNPVLPSDLPPARSNISHFDDPQAEIQRLKQEISDLQEENSRLKTSNLDIAQQLEEAQMLFNSQLVLAEHSEAKYKVMSAQSDRFEDSCKKLLALERSRGLMQRSASVQGQVNLLKQSVKELEARHVAEHSKSNERLALSKHYEMLYVLEKQARVAASATHAPMAPIEGNLWGAQQDPHADLIRDGTRNDMIDYEALSEEWSESASFHASGDVDIVPYHREVMPPTTNEADNPPVDPRIADFMSQADFETEVPFDKDRTFALRQQLPGIYTSQSDTGSYASNFSSRDDNFEPMSPLEPQYESPGPRIGFNPWYNEDDDFSDFDEDEKEDRDTYEKNIYQLPAFSFSASILDLPSLPNPDVGGV</sequence>
<feature type="region of interest" description="Disordered" evidence="2">
    <location>
        <begin position="552"/>
        <end position="575"/>
    </location>
</feature>
<feature type="coiled-coil region" evidence="1">
    <location>
        <begin position="260"/>
        <end position="297"/>
    </location>
</feature>
<keyword evidence="1" id="KW-0175">Coiled coil</keyword>
<evidence type="ECO:0000313" key="4">
    <source>
        <dbReference type="Proteomes" id="UP001595075"/>
    </source>
</evidence>
<feature type="compositionally biased region" description="Polar residues" evidence="2">
    <location>
        <begin position="83"/>
        <end position="110"/>
    </location>
</feature>
<comment type="caution">
    <text evidence="3">The sequence shown here is derived from an EMBL/GenBank/DDBJ whole genome shotgun (WGS) entry which is preliminary data.</text>
</comment>
<feature type="compositionally biased region" description="Low complexity" evidence="2">
    <location>
        <begin position="69"/>
        <end position="82"/>
    </location>
</feature>
<protein>
    <submittedName>
        <fullName evidence="3">Uncharacterized protein</fullName>
    </submittedName>
</protein>
<dbReference type="EMBL" id="JAZHXI010000006">
    <property type="protein sequence ID" value="KAL2070372.1"/>
    <property type="molecule type" value="Genomic_DNA"/>
</dbReference>
<organism evidence="3 4">
    <name type="scientific">Oculimacula yallundae</name>
    <dbReference type="NCBI Taxonomy" id="86028"/>
    <lineage>
        <taxon>Eukaryota</taxon>
        <taxon>Fungi</taxon>
        <taxon>Dikarya</taxon>
        <taxon>Ascomycota</taxon>
        <taxon>Pezizomycotina</taxon>
        <taxon>Leotiomycetes</taxon>
        <taxon>Helotiales</taxon>
        <taxon>Ploettnerulaceae</taxon>
        <taxon>Oculimacula</taxon>
    </lineage>
</organism>
<gene>
    <name evidence="3" type="ORF">VTL71DRAFT_13398</name>
</gene>
<dbReference type="Proteomes" id="UP001595075">
    <property type="component" value="Unassembled WGS sequence"/>
</dbReference>
<feature type="compositionally biased region" description="Acidic residues" evidence="2">
    <location>
        <begin position="555"/>
        <end position="569"/>
    </location>
</feature>
<feature type="region of interest" description="Disordered" evidence="2">
    <location>
        <begin position="69"/>
        <end position="110"/>
    </location>
</feature>
<accession>A0ABR4CK84</accession>
<evidence type="ECO:0000256" key="1">
    <source>
        <dbReference type="SAM" id="Coils"/>
    </source>
</evidence>
<proteinExistence type="predicted"/>
<keyword evidence="4" id="KW-1185">Reference proteome</keyword>
<reference evidence="3 4" key="1">
    <citation type="journal article" date="2024" name="Commun. Biol.">
        <title>Comparative genomic analysis of thermophilic fungi reveals convergent evolutionary adaptations and gene losses.</title>
        <authorList>
            <person name="Steindorff A.S."/>
            <person name="Aguilar-Pontes M.V."/>
            <person name="Robinson A.J."/>
            <person name="Andreopoulos B."/>
            <person name="LaButti K."/>
            <person name="Kuo A."/>
            <person name="Mondo S."/>
            <person name="Riley R."/>
            <person name="Otillar R."/>
            <person name="Haridas S."/>
            <person name="Lipzen A."/>
            <person name="Grimwood J."/>
            <person name="Schmutz J."/>
            <person name="Clum A."/>
            <person name="Reid I.D."/>
            <person name="Moisan M.C."/>
            <person name="Butler G."/>
            <person name="Nguyen T.T.M."/>
            <person name="Dewar K."/>
            <person name="Conant G."/>
            <person name="Drula E."/>
            <person name="Henrissat B."/>
            <person name="Hansel C."/>
            <person name="Singer S."/>
            <person name="Hutchinson M.I."/>
            <person name="de Vries R.P."/>
            <person name="Natvig D.O."/>
            <person name="Powell A.J."/>
            <person name="Tsang A."/>
            <person name="Grigoriev I.V."/>
        </authorList>
    </citation>
    <scope>NUCLEOTIDE SEQUENCE [LARGE SCALE GENOMIC DNA]</scope>
    <source>
        <strain evidence="3 4">CBS 494.80</strain>
    </source>
</reference>
<name>A0ABR4CK84_9HELO</name>
<evidence type="ECO:0000313" key="3">
    <source>
        <dbReference type="EMBL" id="KAL2070372.1"/>
    </source>
</evidence>